<name>A0A370DAW9_9GAMM</name>
<evidence type="ECO:0000259" key="1">
    <source>
        <dbReference type="Pfam" id="PF20109"/>
    </source>
</evidence>
<keyword evidence="3" id="KW-1185">Reference proteome</keyword>
<dbReference type="EMBL" id="QFXE01000021">
    <property type="protein sequence ID" value="RDH82023.1"/>
    <property type="molecule type" value="Genomic_DNA"/>
</dbReference>
<feature type="domain" description="Transcriptional regulator-like" evidence="1">
    <location>
        <begin position="5"/>
        <end position="43"/>
    </location>
</feature>
<proteinExistence type="predicted"/>
<gene>
    <name evidence="2" type="ORF">DIZ78_16445</name>
</gene>
<dbReference type="Proteomes" id="UP000254771">
    <property type="component" value="Unassembled WGS sequence"/>
</dbReference>
<protein>
    <recommendedName>
        <fullName evidence="1">Transcriptional regulator-like domain-containing protein</fullName>
    </recommendedName>
</protein>
<reference evidence="2 3" key="1">
    <citation type="journal article" date="2018" name="ISME J.">
        <title>Endosymbiont genomes yield clues of tubeworm success.</title>
        <authorList>
            <person name="Li Y."/>
            <person name="Liles M.R."/>
            <person name="Halanych K.M."/>
        </authorList>
    </citation>
    <scope>NUCLEOTIDE SEQUENCE [LARGE SCALE GENOMIC DNA]</scope>
    <source>
        <strain evidence="2">A1462</strain>
    </source>
</reference>
<comment type="caution">
    <text evidence="2">The sequence shown here is derived from an EMBL/GenBank/DDBJ whole genome shotgun (WGS) entry which is preliminary data.</text>
</comment>
<evidence type="ECO:0000313" key="3">
    <source>
        <dbReference type="Proteomes" id="UP000254771"/>
    </source>
</evidence>
<dbReference type="InterPro" id="IPR045465">
    <property type="entry name" value="Trans_reg_dom"/>
</dbReference>
<dbReference type="Pfam" id="PF20109">
    <property type="entry name" value="Trans_reg_dom"/>
    <property type="match status" value="1"/>
</dbReference>
<organism evidence="2 3">
    <name type="scientific">endosymbiont of Escarpia spicata</name>
    <dbReference type="NCBI Taxonomy" id="2200908"/>
    <lineage>
        <taxon>Bacteria</taxon>
        <taxon>Pseudomonadati</taxon>
        <taxon>Pseudomonadota</taxon>
        <taxon>Gammaproteobacteria</taxon>
        <taxon>sulfur-oxidizing symbionts</taxon>
    </lineage>
</organism>
<accession>A0A370DAW9</accession>
<dbReference type="AlphaFoldDB" id="A0A370DAW9"/>
<sequence>MPMKDWRLADDYGFTERLSGAQWAWEFLRRNPDYRREWRTFNETWQLLEVAYGRPPNRDFCAWKLDPRSWVVASECSESDCRIEGDKVLIECAMGARWGFYKFPPDPADDDPVGEERLAWREFSIPPRLLEEPGDEWRAEQAAILFDLAIPLRSQLAQAKRRLQIEQSRRIKAGKIAAPKVSAQRVRWRLWLRLLDAVESGAENAMLAQQLDLEGPEELAEVISAANSMLNGAYRRCLLFSG</sequence>
<evidence type="ECO:0000313" key="2">
    <source>
        <dbReference type="EMBL" id="RDH82023.1"/>
    </source>
</evidence>